<dbReference type="PANTHER" id="PTHR46066">
    <property type="entry name" value="CHITINASE DOMAIN-CONTAINING PROTEIN 1 FAMILY MEMBER"/>
    <property type="match status" value="1"/>
</dbReference>
<dbReference type="GO" id="GO:0005975">
    <property type="term" value="P:carbohydrate metabolic process"/>
    <property type="evidence" value="ECO:0007669"/>
    <property type="project" value="InterPro"/>
</dbReference>
<keyword evidence="2 3" id="KW-0326">Glycosidase</keyword>
<sequence>MSMPKYLFLAMAIILLLVTVKAEAALQKSSLAIYVDGRQIETNTVAYVDNHKVWVAAEAIGKFGRDKVNLDTAAGRILIDFSRPDFRLENEELTNLVRSGIRLNFPVRTIGGKPYINLHSLEPLFDISYHYYSVNNLPALTVGLQTTSLDVQLNKPRVSKAIPGKINLVWDYISDNSRNLAEEKHIEGLDVLSPTWFAIVDEDGLVANKADLKYVEEAHAKNYQVWALITNSFDKELTKEILANDKAKENIIKQMIFYSSLYNLDGINIDFENIYDDDKDSLSAFVQDLTKALKKQNVTVSLDVTVPSNTSDWSRCYDREKLGSIVDYVMVMTYDEHWRTSPVSGPVASLDWVEKGVAATLNYVPKEKLLLGIPFYTREWEETTEYSRIKVKARTLSMEQAEKRVKEMNAPMTWLDDKGLYYTEYSKDDKLYRIWLEEERSVSLKAGLVSKYGLAGAASWRKDFEMPQIWEILKTELKPQEPQVEKKSKS</sequence>
<dbReference type="EC" id="3.2.-.-" evidence="7"/>
<dbReference type="InterPro" id="IPR029070">
    <property type="entry name" value="Chitinase_insertion_sf"/>
</dbReference>
<reference evidence="7 8" key="1">
    <citation type="journal article" date="2018" name="Int. J. Syst. Evol. Microbiol.">
        <title>Methylomusa anaerophila gen. nov., sp. nov., an anaerobic methanol-utilizing bacterium isolated from a microbial fuel cell.</title>
        <authorList>
            <person name="Amano N."/>
            <person name="Yamamuro A."/>
            <person name="Miyahara M."/>
            <person name="Kouzuma A."/>
            <person name="Abe T."/>
            <person name="Watanabe K."/>
        </authorList>
    </citation>
    <scope>NUCLEOTIDE SEQUENCE [LARGE SCALE GENOMIC DNA]</scope>
    <source>
        <strain evidence="7 8">MMFC1</strain>
    </source>
</reference>
<evidence type="ECO:0000256" key="1">
    <source>
        <dbReference type="ARBA" id="ARBA00022801"/>
    </source>
</evidence>
<feature type="signal peptide" evidence="5">
    <location>
        <begin position="1"/>
        <end position="24"/>
    </location>
</feature>
<dbReference type="InterPro" id="IPR017853">
    <property type="entry name" value="GH"/>
</dbReference>
<evidence type="ECO:0000313" key="7">
    <source>
        <dbReference type="EMBL" id="BBB92123.1"/>
    </source>
</evidence>
<evidence type="ECO:0000259" key="6">
    <source>
        <dbReference type="PROSITE" id="PS51910"/>
    </source>
</evidence>
<dbReference type="InterPro" id="IPR011583">
    <property type="entry name" value="Chitinase_II/V-like_cat"/>
</dbReference>
<keyword evidence="8" id="KW-1185">Reference proteome</keyword>
<dbReference type="Pfam" id="PF00704">
    <property type="entry name" value="Glyco_hydro_18"/>
    <property type="match status" value="1"/>
</dbReference>
<keyword evidence="5" id="KW-0732">Signal</keyword>
<dbReference type="GO" id="GO:0008061">
    <property type="term" value="F:chitin binding"/>
    <property type="evidence" value="ECO:0007669"/>
    <property type="project" value="InterPro"/>
</dbReference>
<dbReference type="Proteomes" id="UP000276437">
    <property type="component" value="Chromosome"/>
</dbReference>
<protein>
    <submittedName>
        <fullName evidence="7">Putative sporulation-specific glycosylase YdhD</fullName>
        <ecNumber evidence="7">3.2.-.-</ecNumber>
    </submittedName>
</protein>
<feature type="chain" id="PRO_5016741015" evidence="5">
    <location>
        <begin position="25"/>
        <end position="490"/>
    </location>
</feature>
<evidence type="ECO:0000256" key="3">
    <source>
        <dbReference type="RuleBase" id="RU000489"/>
    </source>
</evidence>
<proteinExistence type="inferred from homology"/>
<dbReference type="InterPro" id="IPR001223">
    <property type="entry name" value="Glyco_hydro18_cat"/>
</dbReference>
<dbReference type="Gene3D" id="3.10.50.10">
    <property type="match status" value="1"/>
</dbReference>
<dbReference type="PANTHER" id="PTHR46066:SF2">
    <property type="entry name" value="CHITINASE DOMAIN-CONTAINING PROTEIN 1"/>
    <property type="match status" value="1"/>
</dbReference>
<comment type="similarity">
    <text evidence="4">Belongs to the glycosyl hydrolase 18 family.</text>
</comment>
<dbReference type="Gene3D" id="3.20.20.80">
    <property type="entry name" value="Glycosidases"/>
    <property type="match status" value="1"/>
</dbReference>
<organism evidence="7 8">
    <name type="scientific">Methylomusa anaerophila</name>
    <dbReference type="NCBI Taxonomy" id="1930071"/>
    <lineage>
        <taxon>Bacteria</taxon>
        <taxon>Bacillati</taxon>
        <taxon>Bacillota</taxon>
        <taxon>Negativicutes</taxon>
        <taxon>Selenomonadales</taxon>
        <taxon>Sporomusaceae</taxon>
        <taxon>Methylomusa</taxon>
    </lineage>
</organism>
<dbReference type="SMART" id="SM00636">
    <property type="entry name" value="Glyco_18"/>
    <property type="match status" value="1"/>
</dbReference>
<evidence type="ECO:0000313" key="8">
    <source>
        <dbReference type="Proteomes" id="UP000276437"/>
    </source>
</evidence>
<accession>A0A348AM25</accession>
<name>A0A348AM25_9FIRM</name>
<evidence type="ECO:0000256" key="5">
    <source>
        <dbReference type="SAM" id="SignalP"/>
    </source>
</evidence>
<dbReference type="SUPFAM" id="SSF51445">
    <property type="entry name" value="(Trans)glycosidases"/>
    <property type="match status" value="1"/>
</dbReference>
<dbReference type="AlphaFoldDB" id="A0A348AM25"/>
<gene>
    <name evidence="7" type="primary">ydhD_4</name>
    <name evidence="7" type="ORF">MAMMFC1_02808</name>
</gene>
<dbReference type="GO" id="GO:0004553">
    <property type="term" value="F:hydrolase activity, hydrolyzing O-glycosyl compounds"/>
    <property type="evidence" value="ECO:0007669"/>
    <property type="project" value="InterPro"/>
</dbReference>
<dbReference type="EMBL" id="AP018449">
    <property type="protein sequence ID" value="BBB92123.1"/>
    <property type="molecule type" value="Genomic_DNA"/>
</dbReference>
<evidence type="ECO:0000256" key="4">
    <source>
        <dbReference type="RuleBase" id="RU004453"/>
    </source>
</evidence>
<dbReference type="InterPro" id="IPR001579">
    <property type="entry name" value="Glyco_hydro_18_chit_AS"/>
</dbReference>
<feature type="domain" description="GH18" evidence="6">
    <location>
        <begin position="164"/>
        <end position="480"/>
    </location>
</feature>
<dbReference type="PROSITE" id="PS51910">
    <property type="entry name" value="GH18_2"/>
    <property type="match status" value="1"/>
</dbReference>
<keyword evidence="1 3" id="KW-0378">Hydrolase</keyword>
<dbReference type="KEGG" id="mana:MAMMFC1_02808"/>
<evidence type="ECO:0000256" key="2">
    <source>
        <dbReference type="ARBA" id="ARBA00023295"/>
    </source>
</evidence>
<dbReference type="PROSITE" id="PS01095">
    <property type="entry name" value="GH18_1"/>
    <property type="match status" value="1"/>
</dbReference>